<reference evidence="2" key="1">
    <citation type="journal article" date="2020" name="mSystems">
        <title>Genome- and Community-Level Interaction Insights into Carbon Utilization and Element Cycling Functions of Hydrothermarchaeota in Hydrothermal Sediment.</title>
        <authorList>
            <person name="Zhou Z."/>
            <person name="Liu Y."/>
            <person name="Xu W."/>
            <person name="Pan J."/>
            <person name="Luo Z.H."/>
            <person name="Li M."/>
        </authorList>
    </citation>
    <scope>NUCLEOTIDE SEQUENCE [LARGE SCALE GENOMIC DNA]</scope>
    <source>
        <strain evidence="2">HyVt-505</strain>
    </source>
</reference>
<dbReference type="Gene3D" id="3.75.10.10">
    <property type="entry name" value="L-arginine/glycine Amidinotransferase, Chain A"/>
    <property type="match status" value="1"/>
</dbReference>
<comment type="caution">
    <text evidence="2">The sequence shown here is derived from an EMBL/GenBank/DDBJ whole genome shotgun (WGS) entry which is preliminary data.</text>
</comment>
<name>A0A832J2L4_9GAMM</name>
<dbReference type="Pfam" id="PF04371">
    <property type="entry name" value="PAD_porph"/>
    <property type="match status" value="1"/>
</dbReference>
<dbReference type="GO" id="GO:0009446">
    <property type="term" value="P:putrescine biosynthetic process"/>
    <property type="evidence" value="ECO:0007669"/>
    <property type="project" value="InterPro"/>
</dbReference>
<organism evidence="2">
    <name type="scientific">Candidatus Tenderia electrophaga</name>
    <dbReference type="NCBI Taxonomy" id="1748243"/>
    <lineage>
        <taxon>Bacteria</taxon>
        <taxon>Pseudomonadati</taxon>
        <taxon>Pseudomonadota</taxon>
        <taxon>Gammaproteobacteria</taxon>
        <taxon>Candidatus Tenderiales</taxon>
        <taxon>Candidatus Tenderiaceae</taxon>
        <taxon>Candidatus Tenderia</taxon>
    </lineage>
</organism>
<dbReference type="GO" id="GO:0047632">
    <property type="term" value="F:agmatine deiminase activity"/>
    <property type="evidence" value="ECO:0007669"/>
    <property type="project" value="TreeGrafter"/>
</dbReference>
<protein>
    <submittedName>
        <fullName evidence="2">Agmatine deiminase family protein</fullName>
    </submittedName>
</protein>
<gene>
    <name evidence="2" type="ORF">ENJ65_00850</name>
</gene>
<dbReference type="EMBL" id="DRNF01000059">
    <property type="protein sequence ID" value="HHJ80162.1"/>
    <property type="molecule type" value="Genomic_DNA"/>
</dbReference>
<sequence length="234" mass="25929">NKYEAKLDNAISRQLCRQGAFANSQFESIDLVLEGGSIESDGLGTLLTTSRCLLSPQRNPSLNQSQLETQLSQLLGVDRFLWLQHGHLAGDDTDSHIDTLARFCGPDTLCYVSCDDPADEHYQALQAMAAELTAFRQTNGKPYTLVALPMTHPIHNKDGVRLPATYANFLIINNAVLVPSYEDEHDELAQQQLARCFPDREIIAINCKPLIEQYGSLHCVTMQLAEGVLADNEQ</sequence>
<dbReference type="SUPFAM" id="SSF55909">
    <property type="entry name" value="Pentein"/>
    <property type="match status" value="1"/>
</dbReference>
<dbReference type="PANTHER" id="PTHR31377">
    <property type="entry name" value="AGMATINE DEIMINASE-RELATED"/>
    <property type="match status" value="1"/>
</dbReference>
<dbReference type="Proteomes" id="UP000885832">
    <property type="component" value="Unassembled WGS sequence"/>
</dbReference>
<dbReference type="GO" id="GO:0004668">
    <property type="term" value="F:protein-arginine deiminase activity"/>
    <property type="evidence" value="ECO:0007669"/>
    <property type="project" value="InterPro"/>
</dbReference>
<evidence type="ECO:0000256" key="1">
    <source>
        <dbReference type="ARBA" id="ARBA00022801"/>
    </source>
</evidence>
<dbReference type="AlphaFoldDB" id="A0A832J2L4"/>
<evidence type="ECO:0000313" key="2">
    <source>
        <dbReference type="EMBL" id="HHJ80162.1"/>
    </source>
</evidence>
<dbReference type="InterPro" id="IPR007466">
    <property type="entry name" value="Peptidyl-Arg-deiminase_porph"/>
</dbReference>
<feature type="non-terminal residue" evidence="2">
    <location>
        <position position="1"/>
    </location>
</feature>
<accession>A0A832J2L4</accession>
<dbReference type="PANTHER" id="PTHR31377:SF0">
    <property type="entry name" value="AGMATINE DEIMINASE-RELATED"/>
    <property type="match status" value="1"/>
</dbReference>
<keyword evidence="1" id="KW-0378">Hydrolase</keyword>
<proteinExistence type="predicted"/>